<dbReference type="RefSeq" id="WP_145214586.1">
    <property type="nucleotide sequence ID" value="NZ_CP036432.1"/>
</dbReference>
<dbReference type="InterPro" id="IPR012657">
    <property type="entry name" value="23S_rRNA-intervening_sequence"/>
</dbReference>
<sequence length="115" mass="13028">MKSDLPERTFAFAERIVRLCQFLESEGIVSSILMKQVLRSGTAIGSHVEEGQASESKKDFIHKYSLALKEARETHYWLRLLAAAEIVPRARLDPITQEANELVAILTTICKKNRD</sequence>
<dbReference type="Proteomes" id="UP000318081">
    <property type="component" value="Chromosome"/>
</dbReference>
<accession>A0ABX5XTU1</accession>
<dbReference type="SUPFAM" id="SSF158446">
    <property type="entry name" value="IVS-encoded protein-like"/>
    <property type="match status" value="1"/>
</dbReference>
<protein>
    <recommendedName>
        <fullName evidence="3">Four helix bundle protein</fullName>
    </recommendedName>
</protein>
<dbReference type="PIRSF" id="PIRSF035652">
    <property type="entry name" value="CHP02436"/>
    <property type="match status" value="1"/>
</dbReference>
<gene>
    <name evidence="1" type="ORF">TBK1r_41840</name>
</gene>
<dbReference type="InterPro" id="IPR036583">
    <property type="entry name" value="23S_rRNA_IVS_sf"/>
</dbReference>
<dbReference type="PANTHER" id="PTHR38471">
    <property type="entry name" value="FOUR HELIX BUNDLE PROTEIN"/>
    <property type="match status" value="1"/>
</dbReference>
<organism evidence="1 2">
    <name type="scientific">Stieleria magnilauensis</name>
    <dbReference type="NCBI Taxonomy" id="2527963"/>
    <lineage>
        <taxon>Bacteria</taxon>
        <taxon>Pseudomonadati</taxon>
        <taxon>Planctomycetota</taxon>
        <taxon>Planctomycetia</taxon>
        <taxon>Pirellulales</taxon>
        <taxon>Pirellulaceae</taxon>
        <taxon>Stieleria</taxon>
    </lineage>
</organism>
<name>A0ABX5XTU1_9BACT</name>
<dbReference type="Pfam" id="PF05635">
    <property type="entry name" value="23S_rRNA_IVP"/>
    <property type="match status" value="1"/>
</dbReference>
<reference evidence="1 2" key="1">
    <citation type="submission" date="2019-02" db="EMBL/GenBank/DDBJ databases">
        <title>Deep-cultivation of Planctomycetes and their phenomic and genomic characterization uncovers novel biology.</title>
        <authorList>
            <person name="Wiegand S."/>
            <person name="Jogler M."/>
            <person name="Boedeker C."/>
            <person name="Pinto D."/>
            <person name="Vollmers J."/>
            <person name="Rivas-Marin E."/>
            <person name="Kohn T."/>
            <person name="Peeters S.H."/>
            <person name="Heuer A."/>
            <person name="Rast P."/>
            <person name="Oberbeckmann S."/>
            <person name="Bunk B."/>
            <person name="Jeske O."/>
            <person name="Meyerdierks A."/>
            <person name="Storesund J.E."/>
            <person name="Kallscheuer N."/>
            <person name="Luecker S."/>
            <person name="Lage O.M."/>
            <person name="Pohl T."/>
            <person name="Merkel B.J."/>
            <person name="Hornburger P."/>
            <person name="Mueller R.-W."/>
            <person name="Bruemmer F."/>
            <person name="Labrenz M."/>
            <person name="Spormann A.M."/>
            <person name="Op den Camp H."/>
            <person name="Overmann J."/>
            <person name="Amann R."/>
            <person name="Jetten M.S.M."/>
            <person name="Mascher T."/>
            <person name="Medema M.H."/>
            <person name="Devos D.P."/>
            <person name="Kaster A.-K."/>
            <person name="Ovreas L."/>
            <person name="Rohde M."/>
            <person name="Galperin M.Y."/>
            <person name="Jogler C."/>
        </authorList>
    </citation>
    <scope>NUCLEOTIDE SEQUENCE [LARGE SCALE GENOMIC DNA]</scope>
    <source>
        <strain evidence="1 2">TBK1r</strain>
    </source>
</reference>
<proteinExistence type="predicted"/>
<keyword evidence="2" id="KW-1185">Reference proteome</keyword>
<dbReference type="EMBL" id="CP036432">
    <property type="protein sequence ID" value="QDV85226.1"/>
    <property type="molecule type" value="Genomic_DNA"/>
</dbReference>
<evidence type="ECO:0008006" key="3">
    <source>
        <dbReference type="Google" id="ProtNLM"/>
    </source>
</evidence>
<dbReference type="NCBIfam" id="TIGR02436">
    <property type="entry name" value="four helix bundle protein"/>
    <property type="match status" value="1"/>
</dbReference>
<evidence type="ECO:0000313" key="1">
    <source>
        <dbReference type="EMBL" id="QDV85226.1"/>
    </source>
</evidence>
<dbReference type="Gene3D" id="1.20.1440.60">
    <property type="entry name" value="23S rRNA-intervening sequence"/>
    <property type="match status" value="1"/>
</dbReference>
<dbReference type="PANTHER" id="PTHR38471:SF2">
    <property type="entry name" value="FOUR HELIX BUNDLE PROTEIN"/>
    <property type="match status" value="1"/>
</dbReference>
<evidence type="ECO:0000313" key="2">
    <source>
        <dbReference type="Proteomes" id="UP000318081"/>
    </source>
</evidence>